<keyword evidence="2" id="KW-0489">Methyltransferase</keyword>
<feature type="region of interest" description="Disordered" evidence="1">
    <location>
        <begin position="127"/>
        <end position="176"/>
    </location>
</feature>
<sequence>DEKPEIEPHRPMKHSDGVQLSLLDLWGMTEEVSKEETSKKKKAAKKESAAKRTESKPKVQVTPKVTNIPPHTTSVSPAEKKTDEKKEVEEADKQSDPDDIYASINWEDNPPINGFYEMMMDMTPEKRKALRQVAERHRQEQPKAPTVQQAEHDTEVKKQEEALYSSPAWTDRNKTF</sequence>
<dbReference type="GO" id="GO:0008168">
    <property type="term" value="F:methyltransferase activity"/>
    <property type="evidence" value="ECO:0007669"/>
    <property type="project" value="UniProtKB-KW"/>
</dbReference>
<dbReference type="AlphaFoldDB" id="K1SGC5"/>
<reference evidence="2" key="1">
    <citation type="journal article" date="2013" name="Environ. Microbiol.">
        <title>Microbiota from the distal guts of lean and obese adolescents exhibit partial functional redundancy besides clear differences in community structure.</title>
        <authorList>
            <person name="Ferrer M."/>
            <person name="Ruiz A."/>
            <person name="Lanza F."/>
            <person name="Haange S.B."/>
            <person name="Oberbach A."/>
            <person name="Till H."/>
            <person name="Bargiela R."/>
            <person name="Campoy C."/>
            <person name="Segura M.T."/>
            <person name="Richter M."/>
            <person name="von Bergen M."/>
            <person name="Seifert J."/>
            <person name="Suarez A."/>
        </authorList>
    </citation>
    <scope>NUCLEOTIDE SEQUENCE</scope>
</reference>
<protein>
    <submittedName>
        <fullName evidence="2">N-6 DNA Methylase</fullName>
    </submittedName>
</protein>
<feature type="compositionally biased region" description="Basic and acidic residues" evidence="1">
    <location>
        <begin position="45"/>
        <end position="57"/>
    </location>
</feature>
<name>K1SGC5_9ZZZZ</name>
<feature type="compositionally biased region" description="Polar residues" evidence="1">
    <location>
        <begin position="63"/>
        <end position="76"/>
    </location>
</feature>
<dbReference type="GO" id="GO:0032259">
    <property type="term" value="P:methylation"/>
    <property type="evidence" value="ECO:0007669"/>
    <property type="project" value="UniProtKB-KW"/>
</dbReference>
<proteinExistence type="predicted"/>
<comment type="caution">
    <text evidence="2">The sequence shown here is derived from an EMBL/GenBank/DDBJ whole genome shotgun (WGS) entry which is preliminary data.</text>
</comment>
<keyword evidence="2" id="KW-0808">Transferase</keyword>
<evidence type="ECO:0000313" key="2">
    <source>
        <dbReference type="EMBL" id="EKC59687.1"/>
    </source>
</evidence>
<feature type="region of interest" description="Disordered" evidence="1">
    <location>
        <begin position="31"/>
        <end position="107"/>
    </location>
</feature>
<accession>K1SGC5</accession>
<organism evidence="2">
    <name type="scientific">human gut metagenome</name>
    <dbReference type="NCBI Taxonomy" id="408170"/>
    <lineage>
        <taxon>unclassified sequences</taxon>
        <taxon>metagenomes</taxon>
        <taxon>organismal metagenomes</taxon>
    </lineage>
</organism>
<feature type="compositionally biased region" description="Basic and acidic residues" evidence="1">
    <location>
        <begin position="78"/>
        <end position="96"/>
    </location>
</feature>
<dbReference type="EMBL" id="AJWZ01006467">
    <property type="protein sequence ID" value="EKC59687.1"/>
    <property type="molecule type" value="Genomic_DNA"/>
</dbReference>
<gene>
    <name evidence="2" type="ORF">OBE_09370</name>
</gene>
<evidence type="ECO:0000256" key="1">
    <source>
        <dbReference type="SAM" id="MobiDB-lite"/>
    </source>
</evidence>
<feature type="non-terminal residue" evidence="2">
    <location>
        <position position="1"/>
    </location>
</feature>
<feature type="compositionally biased region" description="Basic and acidic residues" evidence="1">
    <location>
        <begin position="127"/>
        <end position="141"/>
    </location>
</feature>
<feature type="compositionally biased region" description="Basic and acidic residues" evidence="1">
    <location>
        <begin position="150"/>
        <end position="161"/>
    </location>
</feature>